<sequence length="248" mass="26007">MNGIAAMRGCLLFVFVLSLCSKALAEIDFPPLTGRVVDQAGMISAQAEQRIDQQLALLEKDTTVQLVVVTAPSLNGLTIESYGYQLGRHWGIGTKAANNGVLLIAAKQERRVRIEVGYGLEGMLTDALTANIIHQLITPEFKRGRFDEGFIKGVTAIGQLLQGDYQPVKPNQDGDKKKKALAYVILIIMLVIVFSSLGNGGGRGGRSRRHIPGYGGYSGGGYRSGGFGGGGFSGGGGSFGGGGASGGW</sequence>
<organism evidence="4 5">
    <name type="scientific">Halioxenophilus aromaticivorans</name>
    <dbReference type="NCBI Taxonomy" id="1306992"/>
    <lineage>
        <taxon>Bacteria</taxon>
        <taxon>Pseudomonadati</taxon>
        <taxon>Pseudomonadota</taxon>
        <taxon>Gammaproteobacteria</taxon>
        <taxon>Alteromonadales</taxon>
        <taxon>Alteromonadaceae</taxon>
        <taxon>Halioxenophilus</taxon>
    </lineage>
</organism>
<keyword evidence="2" id="KW-0732">Signal</keyword>
<comment type="caution">
    <text evidence="4">The sequence shown here is derived from an EMBL/GenBank/DDBJ whole genome shotgun (WGS) entry which is preliminary data.</text>
</comment>
<evidence type="ECO:0000313" key="4">
    <source>
        <dbReference type="EMBL" id="GAA4929249.1"/>
    </source>
</evidence>
<dbReference type="RefSeq" id="WP_345415410.1">
    <property type="nucleotide sequence ID" value="NZ_AP031496.1"/>
</dbReference>
<keyword evidence="5" id="KW-1185">Reference proteome</keyword>
<dbReference type="Pfam" id="PF04536">
    <property type="entry name" value="TPM_phosphatase"/>
    <property type="match status" value="1"/>
</dbReference>
<feature type="domain" description="TPM" evidence="3">
    <location>
        <begin position="36"/>
        <end position="159"/>
    </location>
</feature>
<keyword evidence="1" id="KW-1133">Transmembrane helix</keyword>
<dbReference type="PANTHER" id="PTHR30373:SF2">
    <property type="entry name" value="UPF0603 PROTEIN YGCG"/>
    <property type="match status" value="1"/>
</dbReference>
<keyword evidence="1" id="KW-0812">Transmembrane</keyword>
<dbReference type="Gene3D" id="3.10.310.50">
    <property type="match status" value="1"/>
</dbReference>
<feature type="chain" id="PRO_5043461397" evidence="2">
    <location>
        <begin position="26"/>
        <end position="248"/>
    </location>
</feature>
<proteinExistence type="predicted"/>
<feature type="transmembrane region" description="Helical" evidence="1">
    <location>
        <begin position="180"/>
        <end position="200"/>
    </location>
</feature>
<keyword evidence="1" id="KW-0472">Membrane</keyword>
<dbReference type="AlphaFoldDB" id="A0AAV3TXS0"/>
<dbReference type="PANTHER" id="PTHR30373">
    <property type="entry name" value="UPF0603 PROTEIN YGCG"/>
    <property type="match status" value="1"/>
</dbReference>
<reference evidence="5" key="1">
    <citation type="journal article" date="2019" name="Int. J. Syst. Evol. Microbiol.">
        <title>The Global Catalogue of Microorganisms (GCM) 10K type strain sequencing project: providing services to taxonomists for standard genome sequencing and annotation.</title>
        <authorList>
            <consortium name="The Broad Institute Genomics Platform"/>
            <consortium name="The Broad Institute Genome Sequencing Center for Infectious Disease"/>
            <person name="Wu L."/>
            <person name="Ma J."/>
        </authorList>
    </citation>
    <scope>NUCLEOTIDE SEQUENCE [LARGE SCALE GENOMIC DNA]</scope>
    <source>
        <strain evidence="5">JCM 19134</strain>
    </source>
</reference>
<dbReference type="InterPro" id="IPR007621">
    <property type="entry name" value="TPM_dom"/>
</dbReference>
<dbReference type="EMBL" id="BAABLX010000001">
    <property type="protein sequence ID" value="GAA4929249.1"/>
    <property type="molecule type" value="Genomic_DNA"/>
</dbReference>
<evidence type="ECO:0000313" key="5">
    <source>
        <dbReference type="Proteomes" id="UP001409585"/>
    </source>
</evidence>
<protein>
    <submittedName>
        <fullName evidence="4">TPM domain-containing protein</fullName>
    </submittedName>
</protein>
<gene>
    <name evidence="4" type="ORF">GCM10025791_01140</name>
</gene>
<evidence type="ECO:0000256" key="2">
    <source>
        <dbReference type="SAM" id="SignalP"/>
    </source>
</evidence>
<accession>A0AAV3TXS0</accession>
<dbReference type="Proteomes" id="UP001409585">
    <property type="component" value="Unassembled WGS sequence"/>
</dbReference>
<evidence type="ECO:0000256" key="1">
    <source>
        <dbReference type="SAM" id="Phobius"/>
    </source>
</evidence>
<name>A0AAV3TXS0_9ALTE</name>
<feature type="signal peptide" evidence="2">
    <location>
        <begin position="1"/>
        <end position="25"/>
    </location>
</feature>
<evidence type="ECO:0000259" key="3">
    <source>
        <dbReference type="Pfam" id="PF04536"/>
    </source>
</evidence>